<feature type="compositionally biased region" description="Pro residues" evidence="5">
    <location>
        <begin position="804"/>
        <end position="817"/>
    </location>
</feature>
<comment type="subcellular location">
    <subcellularLocation>
        <location evidence="1 4">Nucleus</location>
    </subcellularLocation>
</comment>
<feature type="compositionally biased region" description="Polar residues" evidence="5">
    <location>
        <begin position="909"/>
        <end position="927"/>
    </location>
</feature>
<dbReference type="Gene3D" id="1.10.10.10">
    <property type="entry name" value="Winged helix-like DNA-binding domain superfamily/Winged helix DNA-binding domain"/>
    <property type="match status" value="1"/>
</dbReference>
<dbReference type="Pfam" id="PF00250">
    <property type="entry name" value="Forkhead"/>
    <property type="match status" value="1"/>
</dbReference>
<feature type="compositionally biased region" description="Acidic residues" evidence="5">
    <location>
        <begin position="577"/>
        <end position="592"/>
    </location>
</feature>
<dbReference type="PROSITE" id="PS50039">
    <property type="entry name" value="FORK_HEAD_3"/>
    <property type="match status" value="1"/>
</dbReference>
<evidence type="ECO:0000256" key="2">
    <source>
        <dbReference type="ARBA" id="ARBA00023125"/>
    </source>
</evidence>
<feature type="region of interest" description="Disordered" evidence="5">
    <location>
        <begin position="749"/>
        <end position="851"/>
    </location>
</feature>
<dbReference type="InterPro" id="IPR001766">
    <property type="entry name" value="Fork_head_dom"/>
</dbReference>
<dbReference type="GO" id="GO:0001228">
    <property type="term" value="F:DNA-binding transcription activator activity, RNA polymerase II-specific"/>
    <property type="evidence" value="ECO:0007669"/>
    <property type="project" value="UniProtKB-ARBA"/>
</dbReference>
<feature type="compositionally biased region" description="Low complexity" evidence="5">
    <location>
        <begin position="322"/>
        <end position="339"/>
    </location>
</feature>
<evidence type="ECO:0000259" key="6">
    <source>
        <dbReference type="PROSITE" id="PS50039"/>
    </source>
</evidence>
<feature type="compositionally biased region" description="Basic and acidic residues" evidence="5">
    <location>
        <begin position="428"/>
        <end position="439"/>
    </location>
</feature>
<feature type="region of interest" description="Disordered" evidence="5">
    <location>
        <begin position="1019"/>
        <end position="1069"/>
    </location>
</feature>
<name>A0A0F7SMD8_PHARH</name>
<dbReference type="GO" id="GO:0000978">
    <property type="term" value="F:RNA polymerase II cis-regulatory region sequence-specific DNA binding"/>
    <property type="evidence" value="ECO:0007669"/>
    <property type="project" value="TreeGrafter"/>
</dbReference>
<dbReference type="SMART" id="SM00339">
    <property type="entry name" value="FH"/>
    <property type="match status" value="1"/>
</dbReference>
<dbReference type="InterPro" id="IPR036390">
    <property type="entry name" value="WH_DNA-bd_sf"/>
</dbReference>
<evidence type="ECO:0000256" key="1">
    <source>
        <dbReference type="ARBA" id="ARBA00004123"/>
    </source>
</evidence>
<feature type="compositionally biased region" description="Acidic residues" evidence="5">
    <location>
        <begin position="221"/>
        <end position="231"/>
    </location>
</feature>
<evidence type="ECO:0000313" key="7">
    <source>
        <dbReference type="EMBL" id="CDZ98669.1"/>
    </source>
</evidence>
<feature type="compositionally biased region" description="Polar residues" evidence="5">
    <location>
        <begin position="1"/>
        <end position="14"/>
    </location>
</feature>
<proteinExistence type="predicted"/>
<evidence type="ECO:0000256" key="4">
    <source>
        <dbReference type="PROSITE-ProRule" id="PRU00089"/>
    </source>
</evidence>
<organism evidence="7">
    <name type="scientific">Phaffia rhodozyma</name>
    <name type="common">Yeast</name>
    <name type="synonym">Xanthophyllomyces dendrorhous</name>
    <dbReference type="NCBI Taxonomy" id="264483"/>
    <lineage>
        <taxon>Eukaryota</taxon>
        <taxon>Fungi</taxon>
        <taxon>Dikarya</taxon>
        <taxon>Basidiomycota</taxon>
        <taxon>Agaricomycotina</taxon>
        <taxon>Tremellomycetes</taxon>
        <taxon>Cystofilobasidiales</taxon>
        <taxon>Mrakiaceae</taxon>
        <taxon>Phaffia</taxon>
    </lineage>
</organism>
<evidence type="ECO:0000256" key="5">
    <source>
        <dbReference type="SAM" id="MobiDB-lite"/>
    </source>
</evidence>
<feature type="region of interest" description="Disordered" evidence="5">
    <location>
        <begin position="1"/>
        <end position="98"/>
    </location>
</feature>
<dbReference type="EMBL" id="LN483345">
    <property type="protein sequence ID" value="CDZ98669.1"/>
    <property type="molecule type" value="Genomic_DNA"/>
</dbReference>
<feature type="compositionally biased region" description="Acidic residues" evidence="5">
    <location>
        <begin position="246"/>
        <end position="261"/>
    </location>
</feature>
<feature type="compositionally biased region" description="Low complexity" evidence="5">
    <location>
        <begin position="1208"/>
        <end position="1221"/>
    </location>
</feature>
<feature type="compositionally biased region" description="Polar residues" evidence="5">
    <location>
        <begin position="341"/>
        <end position="350"/>
    </location>
</feature>
<reference evidence="7" key="1">
    <citation type="submission" date="2014-08" db="EMBL/GenBank/DDBJ databases">
        <authorList>
            <person name="Sharma Rahul"/>
            <person name="Thines Marco"/>
        </authorList>
    </citation>
    <scope>NUCLEOTIDE SEQUENCE</scope>
</reference>
<feature type="compositionally biased region" description="Basic and acidic residues" evidence="5">
    <location>
        <begin position="883"/>
        <end position="893"/>
    </location>
</feature>
<keyword evidence="2 4" id="KW-0238">DNA-binding</keyword>
<dbReference type="SUPFAM" id="SSF46785">
    <property type="entry name" value="Winged helix' DNA-binding domain"/>
    <property type="match status" value="1"/>
</dbReference>
<sequence length="1336" mass="144922">MFSTSVPNSVTTLPSPRELNASEVSKNAALSSRFDTESGPERVKSRFLTTQSSEHLIHQPTPSSASCNVSRPSPLLQSRSISQMPDSSPFPISQSAANYLDGHQTRSVDGLFSSSSTSLAAPVPIHFQGEAPPRNFSSPLSRNRPSLEQVMARSSSVLKQRPTIGELSSPPPARSEGNTDKKQEEPKSESQMNDGIEMASEVDQKALEQQSFEQFNRSNQEGEDNGGDEELTPPPLMDYQFSDTSSEPETEPQSFEIDEESDKGGMLDNLLNGSVLAREEEQRRWRSRRDSSASALLSLHQGSPSTDQHEFDQPVPHPQSPSRPCSRSANNSSNPSGSNHALVSTSQFSSHRYPRPPAYPDYQRGLPITPLDGRYLPNSKLNMIERTLSDPFIPSPHVPAAPFFASPLPSLLPSYRAPAELTRHQLTHRRELSRTEPECYWHSSPSNPSTAGPLSVHSASTSPKEDLEVVIRSSSEVEEGLLSPGQSSREESTSLPAHIEGSETSSTPREASMIPNSSDIPSNAWASPSFVLPSAMGSLIQAGLLAAEREGTTKNPIPRSNQWDEDDDEQRQRVLQDEMEDPEEEPAAEEESNFQKGKDRLQPVSENKKSKKKKGGLINSTSNNNNNNITTNNHTLNDNEIAVDMSHIQECDLLPQGVPSDPRPLDKPSYSYAAMIGQSILAHPRQRLSLAEIYTWISTAYPFYKKGDPGWMNSIRHNLSLNKCFIKVEREKGGPQGKGMLWAIQPGTEQQFEGGGFRKKTLPPSGKGSKGKAGSPAGPTSKGSKSKRGLPEPEVFYEQDPGLMGPPRPPAFAPVPPGKKARLDFQNGWPTNPTSSRAHEVFVSSPSTSSPALGFGHSFESNMSSYSDHSNGLYPSHRSNSTMKEKLSKVHDQDLDDFTTPRRALSRGPSGNPSLAESNEPIGSSGQPILPPSALSGLPHLTPSISSPVSSSPGPATLPRPSLIQAHRALLKSSQRDPENVTVIEGEESTPLRIMIPAQEDLEGEGLQPGFEFDQVRLTPQDQSQSSHYQSQHQHHHQHQHEQQTYHHQQQLQSHPPPSPSPHFATSTSINHSVYSPISSLRATANDEESQEPSVWTTSMMHNPLHSSIHHNPMPAFAHMSPLQSRKASAAGGGGSGHRRGLSATGELIAHAMNPPSSSAYKTPGMQPMMSSPRRPLSKPYSFPYNHGSLSPASARKAPPPFSSTPKSASILTSSANSSNIRTPASQTTYGLTSQSPAGAAMLQHRAEMGILGFGLGFGDCGNYGDFQPGTPRLEDPYDSSRAVEDELIHLNARNTGSPASHWGGMGTPRMGLGIGGGWSFSPGIGFGDRLRNSSN</sequence>
<dbReference type="CDD" id="cd00059">
    <property type="entry name" value="FH_FOX"/>
    <property type="match status" value="1"/>
</dbReference>
<feature type="compositionally biased region" description="Low complexity" evidence="5">
    <location>
        <begin position="943"/>
        <end position="955"/>
    </location>
</feature>
<feature type="compositionally biased region" description="Polar residues" evidence="5">
    <location>
        <begin position="47"/>
        <end position="97"/>
    </location>
</feature>
<feature type="region of interest" description="Disordered" evidence="5">
    <location>
        <begin position="123"/>
        <end position="366"/>
    </location>
</feature>
<dbReference type="PRINTS" id="PR00053">
    <property type="entry name" value="FORKHEAD"/>
</dbReference>
<feature type="compositionally biased region" description="Low complexity" evidence="5">
    <location>
        <begin position="1021"/>
        <end position="1032"/>
    </location>
</feature>
<dbReference type="FunFam" id="1.10.10.10:FF:000260">
    <property type="entry name" value="Forkhead transcription factor (Sep1)"/>
    <property type="match status" value="1"/>
</dbReference>
<feature type="compositionally biased region" description="Polar residues" evidence="5">
    <location>
        <begin position="502"/>
        <end position="522"/>
    </location>
</feature>
<feature type="compositionally biased region" description="Basic and acidic residues" evidence="5">
    <location>
        <begin position="34"/>
        <end position="44"/>
    </location>
</feature>
<feature type="compositionally biased region" description="Polar residues" evidence="5">
    <location>
        <begin position="135"/>
        <end position="158"/>
    </location>
</feature>
<feature type="compositionally biased region" description="Basic and acidic residues" evidence="5">
    <location>
        <begin position="277"/>
        <end position="291"/>
    </location>
</feature>
<keyword evidence="3 4" id="KW-0539">Nucleus</keyword>
<feature type="compositionally biased region" description="Polar residues" evidence="5">
    <location>
        <begin position="207"/>
        <end position="219"/>
    </location>
</feature>
<feature type="region of interest" description="Disordered" evidence="5">
    <location>
        <begin position="1154"/>
        <end position="1232"/>
    </location>
</feature>
<feature type="DNA-binding region" description="Fork-head" evidence="4">
    <location>
        <begin position="667"/>
        <end position="762"/>
    </location>
</feature>
<evidence type="ECO:0000256" key="3">
    <source>
        <dbReference type="ARBA" id="ARBA00023242"/>
    </source>
</evidence>
<feature type="compositionally biased region" description="Polar residues" evidence="5">
    <location>
        <begin position="1222"/>
        <end position="1232"/>
    </location>
</feature>
<dbReference type="InterPro" id="IPR036388">
    <property type="entry name" value="WH-like_DNA-bd_sf"/>
</dbReference>
<feature type="region of interest" description="Disordered" evidence="5">
    <location>
        <begin position="549"/>
        <end position="634"/>
    </location>
</feature>
<dbReference type="InterPro" id="IPR050211">
    <property type="entry name" value="FOX_domain-containing"/>
</dbReference>
<feature type="region of interest" description="Disordered" evidence="5">
    <location>
        <begin position="865"/>
        <end position="960"/>
    </location>
</feature>
<feature type="compositionally biased region" description="Low complexity" evidence="5">
    <location>
        <begin position="617"/>
        <end position="634"/>
    </location>
</feature>
<feature type="region of interest" description="Disordered" evidence="5">
    <location>
        <begin position="426"/>
        <end position="522"/>
    </location>
</feature>
<feature type="domain" description="Fork-head" evidence="6">
    <location>
        <begin position="667"/>
        <end position="762"/>
    </location>
</feature>
<feature type="compositionally biased region" description="Basic and acidic residues" evidence="5">
    <location>
        <begin position="177"/>
        <end position="188"/>
    </location>
</feature>
<feature type="compositionally biased region" description="Low complexity" evidence="5">
    <location>
        <begin position="763"/>
        <end position="779"/>
    </location>
</feature>
<protein>
    <submittedName>
        <fullName evidence="7">Forkhead transcription factor</fullName>
    </submittedName>
</protein>
<dbReference type="PANTHER" id="PTHR11829">
    <property type="entry name" value="FORKHEAD BOX PROTEIN"/>
    <property type="match status" value="1"/>
</dbReference>
<dbReference type="PANTHER" id="PTHR11829:SF343">
    <property type="entry name" value="FORK-HEAD DOMAIN-CONTAINING PROTEIN"/>
    <property type="match status" value="1"/>
</dbReference>
<feature type="compositionally biased region" description="Polar residues" evidence="5">
    <location>
        <begin position="443"/>
        <end position="462"/>
    </location>
</feature>
<dbReference type="GO" id="GO:0005634">
    <property type="term" value="C:nucleus"/>
    <property type="evidence" value="ECO:0007669"/>
    <property type="project" value="UniProtKB-SubCell"/>
</dbReference>
<accession>A0A0F7SMD8</accession>